<dbReference type="AlphaFoldDB" id="A0AAD8LXE1"/>
<dbReference type="Proteomes" id="UP001237642">
    <property type="component" value="Unassembled WGS sequence"/>
</dbReference>
<accession>A0AAD8LXE1</accession>
<keyword evidence="3" id="KW-1185">Reference proteome</keyword>
<feature type="compositionally biased region" description="Acidic residues" evidence="1">
    <location>
        <begin position="42"/>
        <end position="56"/>
    </location>
</feature>
<sequence length="118" mass="13506">MASSQVASPQVEEVISSNAEEQKVMTPPAQNFDIDKPVHLIEEDEDVIEEEDDDGIEIIPRRDEGKQVENLDDATDEEEEDIGVKPASQFYDEEEDEDQEPIEKGIRTRRFPDEDDDE</sequence>
<comment type="caution">
    <text evidence="2">The sequence shown here is derived from an EMBL/GenBank/DDBJ whole genome shotgun (WGS) entry which is preliminary data.</text>
</comment>
<reference evidence="2" key="1">
    <citation type="submission" date="2023-02" db="EMBL/GenBank/DDBJ databases">
        <title>Genome of toxic invasive species Heracleum sosnowskyi carries increased number of genes despite the absence of recent whole-genome duplications.</title>
        <authorList>
            <person name="Schelkunov M."/>
            <person name="Shtratnikova V."/>
            <person name="Makarenko M."/>
            <person name="Klepikova A."/>
            <person name="Omelchenko D."/>
            <person name="Novikova G."/>
            <person name="Obukhova E."/>
            <person name="Bogdanov V."/>
            <person name="Penin A."/>
            <person name="Logacheva M."/>
        </authorList>
    </citation>
    <scope>NUCLEOTIDE SEQUENCE</scope>
    <source>
        <strain evidence="2">Hsosn_3</strain>
        <tissue evidence="2">Leaf</tissue>
    </source>
</reference>
<feature type="compositionally biased region" description="Basic and acidic residues" evidence="1">
    <location>
        <begin position="59"/>
        <end position="69"/>
    </location>
</feature>
<feature type="compositionally biased region" description="Basic and acidic residues" evidence="1">
    <location>
        <begin position="101"/>
        <end position="112"/>
    </location>
</feature>
<evidence type="ECO:0000256" key="1">
    <source>
        <dbReference type="SAM" id="MobiDB-lite"/>
    </source>
</evidence>
<feature type="compositionally biased region" description="Acidic residues" evidence="1">
    <location>
        <begin position="70"/>
        <end position="81"/>
    </location>
</feature>
<feature type="region of interest" description="Disordered" evidence="1">
    <location>
        <begin position="1"/>
        <end position="118"/>
    </location>
</feature>
<organism evidence="2 3">
    <name type="scientific">Heracleum sosnowskyi</name>
    <dbReference type="NCBI Taxonomy" id="360622"/>
    <lineage>
        <taxon>Eukaryota</taxon>
        <taxon>Viridiplantae</taxon>
        <taxon>Streptophyta</taxon>
        <taxon>Embryophyta</taxon>
        <taxon>Tracheophyta</taxon>
        <taxon>Spermatophyta</taxon>
        <taxon>Magnoliopsida</taxon>
        <taxon>eudicotyledons</taxon>
        <taxon>Gunneridae</taxon>
        <taxon>Pentapetalae</taxon>
        <taxon>asterids</taxon>
        <taxon>campanulids</taxon>
        <taxon>Apiales</taxon>
        <taxon>Apiaceae</taxon>
        <taxon>Apioideae</taxon>
        <taxon>apioid superclade</taxon>
        <taxon>Tordylieae</taxon>
        <taxon>Tordyliinae</taxon>
        <taxon>Heracleum</taxon>
    </lineage>
</organism>
<evidence type="ECO:0000313" key="3">
    <source>
        <dbReference type="Proteomes" id="UP001237642"/>
    </source>
</evidence>
<name>A0AAD8LXE1_9APIA</name>
<protein>
    <submittedName>
        <fullName evidence="2">Uncharacterized protein</fullName>
    </submittedName>
</protein>
<proteinExistence type="predicted"/>
<dbReference type="EMBL" id="JAUIZM010000011">
    <property type="protein sequence ID" value="KAK1354015.1"/>
    <property type="molecule type" value="Genomic_DNA"/>
</dbReference>
<reference evidence="2" key="2">
    <citation type="submission" date="2023-05" db="EMBL/GenBank/DDBJ databases">
        <authorList>
            <person name="Schelkunov M.I."/>
        </authorList>
    </citation>
    <scope>NUCLEOTIDE SEQUENCE</scope>
    <source>
        <strain evidence="2">Hsosn_3</strain>
        <tissue evidence="2">Leaf</tissue>
    </source>
</reference>
<feature type="compositionally biased region" description="Acidic residues" evidence="1">
    <location>
        <begin position="91"/>
        <end position="100"/>
    </location>
</feature>
<evidence type="ECO:0000313" key="2">
    <source>
        <dbReference type="EMBL" id="KAK1354015.1"/>
    </source>
</evidence>
<gene>
    <name evidence="2" type="ORF">POM88_047271</name>
</gene>